<keyword evidence="2" id="KW-0812">Transmembrane</keyword>
<reference evidence="4 5" key="1">
    <citation type="journal article" date="2015" name="Environ. Microbiol.">
        <title>Metagenome sequence of Elaphomyces granulatus from sporocarp tissue reveals Ascomycota ectomycorrhizal fingerprints of genome expansion and a Proteobacteria-rich microbiome.</title>
        <authorList>
            <person name="Quandt C.A."/>
            <person name="Kohler A."/>
            <person name="Hesse C.N."/>
            <person name="Sharpton T.J."/>
            <person name="Martin F."/>
            <person name="Spatafora J.W."/>
        </authorList>
    </citation>
    <scope>NUCLEOTIDE SEQUENCE [LARGE SCALE GENOMIC DNA]</scope>
    <source>
        <strain evidence="4 5">OSC145934</strain>
    </source>
</reference>
<name>A0A232LVA2_9EURO</name>
<evidence type="ECO:0000256" key="3">
    <source>
        <dbReference type="SAM" id="SignalP"/>
    </source>
</evidence>
<dbReference type="Proteomes" id="UP000243515">
    <property type="component" value="Unassembled WGS sequence"/>
</dbReference>
<feature type="region of interest" description="Disordered" evidence="1">
    <location>
        <begin position="304"/>
        <end position="330"/>
    </location>
</feature>
<dbReference type="AlphaFoldDB" id="A0A232LVA2"/>
<feature type="transmembrane region" description="Helical" evidence="2">
    <location>
        <begin position="133"/>
        <end position="152"/>
    </location>
</feature>
<keyword evidence="5" id="KW-1185">Reference proteome</keyword>
<evidence type="ECO:0000313" key="5">
    <source>
        <dbReference type="Proteomes" id="UP000243515"/>
    </source>
</evidence>
<feature type="transmembrane region" description="Helical" evidence="2">
    <location>
        <begin position="206"/>
        <end position="224"/>
    </location>
</feature>
<proteinExistence type="predicted"/>
<comment type="caution">
    <text evidence="4">The sequence shown here is derived from an EMBL/GenBank/DDBJ whole genome shotgun (WGS) entry which is preliminary data.</text>
</comment>
<feature type="signal peptide" evidence="3">
    <location>
        <begin position="1"/>
        <end position="17"/>
    </location>
</feature>
<dbReference type="EMBL" id="NPHW01004319">
    <property type="protein sequence ID" value="OXV08101.1"/>
    <property type="molecule type" value="Genomic_DNA"/>
</dbReference>
<keyword evidence="2" id="KW-1133">Transmembrane helix</keyword>
<sequence>MISLDLVGLLVLADVSAVSERTALTGNAFLADALVLCPGMHRQQYEPADLSGGEFPATAAMTTGYVFRIENSGTVFFLQRVSRTGQLTTLKVTRDADAVGRLLRSTIATAAYLGAILLTVAIITLAILTQDWWGFLVICILVVARLLNVLLIRRRSKPGWSGVSEPGQKGDLIILLSHDRWVRMRGAVDDLKAVTSGRWLRDLTGLETAVAHLATLLVYFGAVLAANMTLFSQGLFVLLVIGSVGLVHLANMTIKVLHMHGNTIALDGARKSYRRRLDLAHELIQETGRHDWALKLGMVKKDDIPETSQGQKREGYQNSASDASSEAVVM</sequence>
<keyword evidence="2" id="KW-0472">Membrane</keyword>
<organism evidence="4 5">
    <name type="scientific">Elaphomyces granulatus</name>
    <dbReference type="NCBI Taxonomy" id="519963"/>
    <lineage>
        <taxon>Eukaryota</taxon>
        <taxon>Fungi</taxon>
        <taxon>Dikarya</taxon>
        <taxon>Ascomycota</taxon>
        <taxon>Pezizomycotina</taxon>
        <taxon>Eurotiomycetes</taxon>
        <taxon>Eurotiomycetidae</taxon>
        <taxon>Eurotiales</taxon>
        <taxon>Elaphomycetaceae</taxon>
        <taxon>Elaphomyces</taxon>
    </lineage>
</organism>
<feature type="transmembrane region" description="Helical" evidence="2">
    <location>
        <begin position="110"/>
        <end position="127"/>
    </location>
</feature>
<gene>
    <name evidence="4" type="ORF">Egran_04135</name>
</gene>
<evidence type="ECO:0000256" key="1">
    <source>
        <dbReference type="SAM" id="MobiDB-lite"/>
    </source>
</evidence>
<protein>
    <recommendedName>
        <fullName evidence="6">ABC transmembrane type-1 domain-containing protein</fullName>
    </recommendedName>
</protein>
<feature type="chain" id="PRO_5012285619" description="ABC transmembrane type-1 domain-containing protein" evidence="3">
    <location>
        <begin position="18"/>
        <end position="330"/>
    </location>
</feature>
<evidence type="ECO:0008006" key="6">
    <source>
        <dbReference type="Google" id="ProtNLM"/>
    </source>
</evidence>
<feature type="transmembrane region" description="Helical" evidence="2">
    <location>
        <begin position="230"/>
        <end position="250"/>
    </location>
</feature>
<feature type="compositionally biased region" description="Polar residues" evidence="1">
    <location>
        <begin position="306"/>
        <end position="324"/>
    </location>
</feature>
<evidence type="ECO:0000256" key="2">
    <source>
        <dbReference type="SAM" id="Phobius"/>
    </source>
</evidence>
<keyword evidence="3" id="KW-0732">Signal</keyword>
<evidence type="ECO:0000313" key="4">
    <source>
        <dbReference type="EMBL" id="OXV08101.1"/>
    </source>
</evidence>
<dbReference type="OrthoDB" id="2956246at2759"/>
<accession>A0A232LVA2</accession>